<reference evidence="5" key="1">
    <citation type="submission" date="2016-10" db="EMBL/GenBank/DDBJ databases">
        <authorList>
            <person name="Varghese N."/>
            <person name="Submissions S."/>
        </authorList>
    </citation>
    <scope>NUCLEOTIDE SEQUENCE [LARGE SCALE GENOMIC DNA]</scope>
    <source>
        <strain evidence="5">OK042</strain>
    </source>
</reference>
<gene>
    <name evidence="4" type="ORF">SAMN05518846_10735</name>
</gene>
<dbReference type="SUPFAM" id="SSF53756">
    <property type="entry name" value="UDP-Glycosyltransferase/glycogen phosphorylase"/>
    <property type="match status" value="1"/>
</dbReference>
<dbReference type="AlphaFoldDB" id="A0A1I3VIM9"/>
<dbReference type="PANTHER" id="PTHR45947:SF3">
    <property type="entry name" value="SULFOQUINOVOSYL TRANSFERASE SQD2"/>
    <property type="match status" value="1"/>
</dbReference>
<name>A0A1I3VIM9_9BACL</name>
<feature type="domain" description="Glycosyltransferase subfamily 4-like N-terminal" evidence="3">
    <location>
        <begin position="15"/>
        <end position="163"/>
    </location>
</feature>
<keyword evidence="5" id="KW-1185">Reference proteome</keyword>
<dbReference type="RefSeq" id="WP_258957702.1">
    <property type="nucleotide sequence ID" value="NZ_FORT01000007.1"/>
</dbReference>
<dbReference type="PANTHER" id="PTHR45947">
    <property type="entry name" value="SULFOQUINOVOSYL TRANSFERASE SQD2"/>
    <property type="match status" value="1"/>
</dbReference>
<dbReference type="Pfam" id="PF04230">
    <property type="entry name" value="PS_pyruv_trans"/>
    <property type="match status" value="1"/>
</dbReference>
<keyword evidence="4" id="KW-0808">Transferase</keyword>
<dbReference type="Pfam" id="PF00534">
    <property type="entry name" value="Glycos_transf_1"/>
    <property type="match status" value="1"/>
</dbReference>
<protein>
    <submittedName>
        <fullName evidence="4">Glycosyltransferase involved in cell wall bisynthesis</fullName>
    </submittedName>
</protein>
<feature type="domain" description="Glycosyl transferase family 1" evidence="1">
    <location>
        <begin position="179"/>
        <end position="302"/>
    </location>
</feature>
<dbReference type="InterPro" id="IPR007345">
    <property type="entry name" value="Polysacch_pyruvyl_Trfase"/>
</dbReference>
<dbReference type="Gene3D" id="3.40.50.2000">
    <property type="entry name" value="Glycogen Phosphorylase B"/>
    <property type="match status" value="2"/>
</dbReference>
<evidence type="ECO:0000259" key="3">
    <source>
        <dbReference type="Pfam" id="PF13439"/>
    </source>
</evidence>
<organism evidence="4 5">
    <name type="scientific">Brevibacillus centrosporus</name>
    <dbReference type="NCBI Taxonomy" id="54910"/>
    <lineage>
        <taxon>Bacteria</taxon>
        <taxon>Bacillati</taxon>
        <taxon>Bacillota</taxon>
        <taxon>Bacilli</taxon>
        <taxon>Bacillales</taxon>
        <taxon>Paenibacillaceae</taxon>
        <taxon>Brevibacillus</taxon>
    </lineage>
</organism>
<feature type="domain" description="Polysaccharide pyruvyl transferase" evidence="2">
    <location>
        <begin position="326"/>
        <end position="599"/>
    </location>
</feature>
<sequence length="666" mass="74198">MSSRVLMVLDSMGTGGTETYAQSLGKPFVEKGVRLHYAGADGPFHQEFIRAGYQVHLVASDLQPLTERKKVLKQAYQKVMEQEQISIVHVNQTPSGILAANAANELRIPVVFTMHGTYYPHEEAIELAQLCDAIISVSKPVQRYWLAKGIASTVISNGVDLERFHPQASDRARGTFLPNVPEDATVVTYVSRLAWQKASVCNMVLRSTKTWPAEWNKVHIVVVGTGAQVHHVKELARNLNKMRGEVYIHLVGEQTDVLPYYESSDLVIGTGRVALEAMACGKPVLAIGNHGYVGLVTPKRTGQKRRERVSGSMRKVLYVGWIGFNNLGDELMWKAFEQLAHELLDPQKVQIIPSLPGVDLQDLSPYDTVVIGGGSLLVPGYVDVAYRAVQQKKQLLIWGSGYDTQEPVRLDAAGRLDHAQMGESDRIREMLREIGQHASFFGVRGPLTYQYLQASGVGGHLHIGGDPGMLLMPPSTPSPEQVDSKQNRPVIGINWGTSYNRIYGKNEAEVEDALAYAGRKLIEEGYDLYLYTMWGPDGNANKRLYQKIACPERTTLDLVVHDHTEMMRRIQAWEATINFKLHANVLSAACGIPFVCLAYRFKCVDFIHSLDVAELAVTTDEQDLAQRILSRAKYAISYKDTIRSSIASKQQQMIDNLRAPFVNDWL</sequence>
<dbReference type="STRING" id="1884381.SAMN05518846_10735"/>
<evidence type="ECO:0000313" key="5">
    <source>
        <dbReference type="Proteomes" id="UP000198915"/>
    </source>
</evidence>
<dbReference type="InterPro" id="IPR028098">
    <property type="entry name" value="Glyco_trans_4-like_N"/>
</dbReference>
<evidence type="ECO:0000313" key="4">
    <source>
        <dbReference type="EMBL" id="SFJ95274.1"/>
    </source>
</evidence>
<accession>A0A1I3VIM9</accession>
<dbReference type="InterPro" id="IPR050194">
    <property type="entry name" value="Glycosyltransferase_grp1"/>
</dbReference>
<dbReference type="GO" id="GO:0016757">
    <property type="term" value="F:glycosyltransferase activity"/>
    <property type="evidence" value="ECO:0007669"/>
    <property type="project" value="InterPro"/>
</dbReference>
<dbReference type="Proteomes" id="UP000198915">
    <property type="component" value="Unassembled WGS sequence"/>
</dbReference>
<dbReference type="InterPro" id="IPR001296">
    <property type="entry name" value="Glyco_trans_1"/>
</dbReference>
<evidence type="ECO:0000259" key="2">
    <source>
        <dbReference type="Pfam" id="PF04230"/>
    </source>
</evidence>
<dbReference type="Pfam" id="PF13439">
    <property type="entry name" value="Glyco_transf_4"/>
    <property type="match status" value="1"/>
</dbReference>
<dbReference type="EMBL" id="FORT01000007">
    <property type="protein sequence ID" value="SFJ95274.1"/>
    <property type="molecule type" value="Genomic_DNA"/>
</dbReference>
<evidence type="ECO:0000259" key="1">
    <source>
        <dbReference type="Pfam" id="PF00534"/>
    </source>
</evidence>
<proteinExistence type="predicted"/>